<dbReference type="CDD" id="cd07185">
    <property type="entry name" value="OmpA_C-like"/>
    <property type="match status" value="1"/>
</dbReference>
<dbReference type="PROSITE" id="PS01068">
    <property type="entry name" value="OMPA_1"/>
    <property type="match status" value="1"/>
</dbReference>
<dbReference type="KEGG" id="fap:GR316_10285"/>
<evidence type="ECO:0000256" key="3">
    <source>
        <dbReference type="ARBA" id="ARBA00023237"/>
    </source>
</evidence>
<dbReference type="InterPro" id="IPR006665">
    <property type="entry name" value="OmpA-like"/>
</dbReference>
<gene>
    <name evidence="7" type="ORF">GR316_10285</name>
</gene>
<dbReference type="GO" id="GO:0009279">
    <property type="term" value="C:cell outer membrane"/>
    <property type="evidence" value="ECO:0007669"/>
    <property type="project" value="UniProtKB-SubCell"/>
</dbReference>
<dbReference type="PROSITE" id="PS51123">
    <property type="entry name" value="OMPA_2"/>
    <property type="match status" value="1"/>
</dbReference>
<evidence type="ECO:0000256" key="2">
    <source>
        <dbReference type="ARBA" id="ARBA00023136"/>
    </source>
</evidence>
<keyword evidence="2 4" id="KW-0472">Membrane</keyword>
<organism evidence="7 8">
    <name type="scientific">Falsirhodobacter algicola</name>
    <dbReference type="NCBI Taxonomy" id="2692330"/>
    <lineage>
        <taxon>Bacteria</taxon>
        <taxon>Pseudomonadati</taxon>
        <taxon>Pseudomonadota</taxon>
        <taxon>Alphaproteobacteria</taxon>
        <taxon>Rhodobacterales</taxon>
        <taxon>Paracoccaceae</taxon>
        <taxon>Falsirhodobacter</taxon>
    </lineage>
</organism>
<dbReference type="Pfam" id="PF00691">
    <property type="entry name" value="OmpA"/>
    <property type="match status" value="1"/>
</dbReference>
<name>A0A8J8MTU7_9RHOB</name>
<dbReference type="AlphaFoldDB" id="A0A8J8MTU7"/>
<feature type="domain" description="OmpA-like" evidence="6">
    <location>
        <begin position="104"/>
        <end position="221"/>
    </location>
</feature>
<comment type="subcellular location">
    <subcellularLocation>
        <location evidence="1">Cell outer membrane</location>
    </subcellularLocation>
</comment>
<dbReference type="PANTHER" id="PTHR30329:SF21">
    <property type="entry name" value="LIPOPROTEIN YIAD-RELATED"/>
    <property type="match status" value="1"/>
</dbReference>
<dbReference type="PANTHER" id="PTHR30329">
    <property type="entry name" value="STATOR ELEMENT OF FLAGELLAR MOTOR COMPLEX"/>
    <property type="match status" value="1"/>
</dbReference>
<evidence type="ECO:0000256" key="5">
    <source>
        <dbReference type="SAM" id="SignalP"/>
    </source>
</evidence>
<sequence length="222" mass="22477">MMTFKLPLMLGTVGLVALAGCNDPYNTGVGAGGAANQKTNMGAITGAVIGGALGAQSGSDRGAKIAGGAIVGGILGSAVGAELDRQAAQLRAATSSNISVTNTGNELVVNMPQDLLFATDSSSLRPDLQSDLRAVSSNLVQYPNSTIQIVGHTDNTGSASYNQALSERRASAVAQVLIGNGVPSNRVSAYGVGMNQPIATNDTAAGRAQNRRVDIVIRPIQN</sequence>
<evidence type="ECO:0000259" key="6">
    <source>
        <dbReference type="PROSITE" id="PS51123"/>
    </source>
</evidence>
<dbReference type="Proteomes" id="UP000679284">
    <property type="component" value="Chromosome"/>
</dbReference>
<dbReference type="InterPro" id="IPR006664">
    <property type="entry name" value="OMP_bac"/>
</dbReference>
<dbReference type="InterPro" id="IPR036737">
    <property type="entry name" value="OmpA-like_sf"/>
</dbReference>
<dbReference type="RefSeq" id="WP_211783835.1">
    <property type="nucleotide sequence ID" value="NZ_CP047289.1"/>
</dbReference>
<dbReference type="PROSITE" id="PS51257">
    <property type="entry name" value="PROKAR_LIPOPROTEIN"/>
    <property type="match status" value="1"/>
</dbReference>
<keyword evidence="5" id="KW-0732">Signal</keyword>
<evidence type="ECO:0000256" key="1">
    <source>
        <dbReference type="ARBA" id="ARBA00004442"/>
    </source>
</evidence>
<feature type="chain" id="PRO_5035321065" evidence="5">
    <location>
        <begin position="20"/>
        <end position="222"/>
    </location>
</feature>
<proteinExistence type="predicted"/>
<feature type="signal peptide" evidence="5">
    <location>
        <begin position="1"/>
        <end position="19"/>
    </location>
</feature>
<evidence type="ECO:0000313" key="7">
    <source>
        <dbReference type="EMBL" id="QUS36617.1"/>
    </source>
</evidence>
<dbReference type="PRINTS" id="PR01023">
    <property type="entry name" value="NAFLGMOTY"/>
</dbReference>
<dbReference type="EMBL" id="CP047289">
    <property type="protein sequence ID" value="QUS36617.1"/>
    <property type="molecule type" value="Genomic_DNA"/>
</dbReference>
<accession>A0A8J8MTU7</accession>
<dbReference type="Gene3D" id="3.30.1330.60">
    <property type="entry name" value="OmpA-like domain"/>
    <property type="match status" value="1"/>
</dbReference>
<dbReference type="SUPFAM" id="SSF103088">
    <property type="entry name" value="OmpA-like"/>
    <property type="match status" value="1"/>
</dbReference>
<keyword evidence="3" id="KW-0998">Cell outer membrane</keyword>
<evidence type="ECO:0000256" key="4">
    <source>
        <dbReference type="PROSITE-ProRule" id="PRU00473"/>
    </source>
</evidence>
<protein>
    <submittedName>
        <fullName evidence="7">OmpA family protein</fullName>
    </submittedName>
</protein>
<dbReference type="PRINTS" id="PR01021">
    <property type="entry name" value="OMPADOMAIN"/>
</dbReference>
<evidence type="ECO:0000313" key="8">
    <source>
        <dbReference type="Proteomes" id="UP000679284"/>
    </source>
</evidence>
<keyword evidence="8" id="KW-1185">Reference proteome</keyword>
<reference evidence="7" key="1">
    <citation type="submission" date="2020-01" db="EMBL/GenBank/DDBJ databases">
        <authorList>
            <person name="Yang Y."/>
            <person name="Kwon Y.M."/>
        </authorList>
    </citation>
    <scope>NUCLEOTIDE SEQUENCE</scope>
    <source>
        <strain evidence="7">PG104</strain>
    </source>
</reference>
<dbReference type="InterPro" id="IPR050330">
    <property type="entry name" value="Bact_OuterMem_StrucFunc"/>
</dbReference>
<dbReference type="InterPro" id="IPR006690">
    <property type="entry name" value="OMPA-like_CS"/>
</dbReference>